<dbReference type="Proteomes" id="UP000034350">
    <property type="component" value="Unassembled WGS sequence"/>
</dbReference>
<dbReference type="SUPFAM" id="SSF63393">
    <property type="entry name" value="RNA polymerase subunits"/>
    <property type="match status" value="1"/>
</dbReference>
<sequence length="109" mass="12254">MSIFPAYIPSKARACKFCSHIASQSNFKSKGCQNCVSINKKSKFTSGKFKGLIGLVDPENSWVAKWQRISKCKPGLYAMTVEGDVDEETVIEYEKSGEVYIDRNESFKL</sequence>
<keyword evidence="5" id="KW-0539">Nucleus</keyword>
<protein>
    <recommendedName>
        <fullName evidence="3">Transcription elongation factor SPT4</fullName>
    </recommendedName>
    <alternativeName>
        <fullName evidence="6">Chromatin elongation factor SPT4</fullName>
    </alternativeName>
</protein>
<comment type="caution">
    <text evidence="8">The sequence shown here is derived from an EMBL/GenBank/DDBJ whole genome shotgun (WGS) entry which is preliminary data.</text>
</comment>
<evidence type="ECO:0000259" key="7">
    <source>
        <dbReference type="SMART" id="SM01389"/>
    </source>
</evidence>
<organism evidence="8 9">
    <name type="scientific">Vairimorpha ceranae</name>
    <dbReference type="NCBI Taxonomy" id="40302"/>
    <lineage>
        <taxon>Eukaryota</taxon>
        <taxon>Fungi</taxon>
        <taxon>Fungi incertae sedis</taxon>
        <taxon>Microsporidia</taxon>
        <taxon>Nosematidae</taxon>
        <taxon>Vairimorpha</taxon>
    </lineage>
</organism>
<evidence type="ECO:0000256" key="4">
    <source>
        <dbReference type="ARBA" id="ARBA00023163"/>
    </source>
</evidence>
<keyword evidence="8" id="KW-0251">Elongation factor</keyword>
<gene>
    <name evidence="8" type="ORF">AAJ76_2400031508</name>
</gene>
<dbReference type="GO" id="GO:0032044">
    <property type="term" value="C:DSIF complex"/>
    <property type="evidence" value="ECO:0007669"/>
    <property type="project" value="TreeGrafter"/>
</dbReference>
<dbReference type="RefSeq" id="XP_024331073.1">
    <property type="nucleotide sequence ID" value="XM_024474756.1"/>
</dbReference>
<comment type="subcellular location">
    <subcellularLocation>
        <location evidence="1">Nucleus</location>
    </subcellularLocation>
</comment>
<dbReference type="GeneID" id="36319684"/>
<accession>A0A0F9WCZ4</accession>
<dbReference type="GO" id="GO:0003746">
    <property type="term" value="F:translation elongation factor activity"/>
    <property type="evidence" value="ECO:0007669"/>
    <property type="project" value="UniProtKB-KW"/>
</dbReference>
<proteinExistence type="inferred from homology"/>
<name>A0A0F9WCZ4_9MICR</name>
<evidence type="ECO:0000256" key="3">
    <source>
        <dbReference type="ARBA" id="ARBA00020182"/>
    </source>
</evidence>
<dbReference type="PANTHER" id="PTHR12882">
    <property type="entry name" value="SUPPRESSOR OF TY 4"/>
    <property type="match status" value="1"/>
</dbReference>
<dbReference type="Pfam" id="PF06093">
    <property type="entry name" value="Spt4"/>
    <property type="match status" value="1"/>
</dbReference>
<dbReference type="AlphaFoldDB" id="A0A0F9WCZ4"/>
<dbReference type="PANTHER" id="PTHR12882:SF1">
    <property type="entry name" value="TRANSCRIPTION ELONGATION FACTOR SPT4"/>
    <property type="match status" value="1"/>
</dbReference>
<dbReference type="VEuPathDB" id="MicrosporidiaDB:AAJ76_2400031508"/>
<keyword evidence="8" id="KW-0648">Protein biosynthesis</keyword>
<dbReference type="VEuPathDB" id="MicrosporidiaDB:G9O61_00g022100"/>
<dbReference type="InterPro" id="IPR009287">
    <property type="entry name" value="Spt4"/>
</dbReference>
<dbReference type="InterPro" id="IPR029040">
    <property type="entry name" value="RPABC4/Spt4"/>
</dbReference>
<evidence type="ECO:0000256" key="2">
    <source>
        <dbReference type="ARBA" id="ARBA00010464"/>
    </source>
</evidence>
<dbReference type="CDD" id="cd07973">
    <property type="entry name" value="Spt4"/>
    <property type="match status" value="1"/>
</dbReference>
<dbReference type="GO" id="GO:0008270">
    <property type="term" value="F:zinc ion binding"/>
    <property type="evidence" value="ECO:0007669"/>
    <property type="project" value="InterPro"/>
</dbReference>
<dbReference type="InterPro" id="IPR038510">
    <property type="entry name" value="Spt4_sf"/>
</dbReference>
<comment type="similarity">
    <text evidence="2">Belongs to the SPT4 family.</text>
</comment>
<evidence type="ECO:0000313" key="8">
    <source>
        <dbReference type="EMBL" id="KKO75331.1"/>
    </source>
</evidence>
<reference evidence="8 9" key="1">
    <citation type="journal article" date="2015" name="Environ. Microbiol.">
        <title>Genome analyses suggest the presence of polyploidy and recent human-driven expansions in eight global populations of the honeybee pathogen Nosema ceranae.</title>
        <authorList>
            <person name="Pelin A."/>
            <person name="Selman M."/>
            <person name="Aris-Brosou S."/>
            <person name="Farinelli L."/>
            <person name="Corradi N."/>
        </authorList>
    </citation>
    <scope>NUCLEOTIDE SEQUENCE [LARGE SCALE GENOMIC DNA]</scope>
    <source>
        <strain evidence="8 9">PA08 1199</strain>
    </source>
</reference>
<evidence type="ECO:0000313" key="9">
    <source>
        <dbReference type="Proteomes" id="UP000034350"/>
    </source>
</evidence>
<dbReference type="SMART" id="SM01389">
    <property type="entry name" value="Spt4"/>
    <property type="match status" value="1"/>
</dbReference>
<evidence type="ECO:0000256" key="1">
    <source>
        <dbReference type="ARBA" id="ARBA00004123"/>
    </source>
</evidence>
<dbReference type="InterPro" id="IPR022800">
    <property type="entry name" value="Spt4/RpoE2_Znf"/>
</dbReference>
<dbReference type="Gene3D" id="3.30.40.210">
    <property type="match status" value="1"/>
</dbReference>
<keyword evidence="4" id="KW-0804">Transcription</keyword>
<feature type="domain" description="Spt4/RpoE2 zinc finger" evidence="7">
    <location>
        <begin position="12"/>
        <end position="82"/>
    </location>
</feature>
<dbReference type="GO" id="GO:0000993">
    <property type="term" value="F:RNA polymerase II complex binding"/>
    <property type="evidence" value="ECO:0007669"/>
    <property type="project" value="TreeGrafter"/>
</dbReference>
<dbReference type="GO" id="GO:0006355">
    <property type="term" value="P:regulation of DNA-templated transcription"/>
    <property type="evidence" value="ECO:0007669"/>
    <property type="project" value="InterPro"/>
</dbReference>
<dbReference type="OrthoDB" id="248751at2759"/>
<keyword evidence="9" id="KW-1185">Reference proteome</keyword>
<evidence type="ECO:0000256" key="5">
    <source>
        <dbReference type="ARBA" id="ARBA00023242"/>
    </source>
</evidence>
<dbReference type="EMBL" id="JPQZ01000024">
    <property type="protein sequence ID" value="KKO75331.1"/>
    <property type="molecule type" value="Genomic_DNA"/>
</dbReference>
<dbReference type="GO" id="GO:0140673">
    <property type="term" value="P:transcription elongation-coupled chromatin remodeling"/>
    <property type="evidence" value="ECO:0007669"/>
    <property type="project" value="InterPro"/>
</dbReference>
<evidence type="ECO:0000256" key="6">
    <source>
        <dbReference type="ARBA" id="ARBA00029869"/>
    </source>
</evidence>